<feature type="transmembrane region" description="Helical" evidence="6">
    <location>
        <begin position="222"/>
        <end position="244"/>
    </location>
</feature>
<keyword evidence="4 6" id="KW-1133">Transmembrane helix</keyword>
<evidence type="ECO:0000256" key="4">
    <source>
        <dbReference type="ARBA" id="ARBA00022989"/>
    </source>
</evidence>
<keyword evidence="5 6" id="KW-0472">Membrane</keyword>
<evidence type="ECO:0000259" key="7">
    <source>
        <dbReference type="Pfam" id="PF00892"/>
    </source>
</evidence>
<protein>
    <recommendedName>
        <fullName evidence="7">EamA domain-containing protein</fullName>
    </recommendedName>
</protein>
<keyword evidence="3 6" id="KW-0812">Transmembrane</keyword>
<proteinExistence type="inferred from homology"/>
<feature type="transmembrane region" description="Helical" evidence="6">
    <location>
        <begin position="186"/>
        <end position="210"/>
    </location>
</feature>
<evidence type="ECO:0000313" key="8">
    <source>
        <dbReference type="EMBL" id="KYC84187.1"/>
    </source>
</evidence>
<evidence type="ECO:0000256" key="6">
    <source>
        <dbReference type="SAM" id="Phobius"/>
    </source>
</evidence>
<comment type="caution">
    <text evidence="8">The sequence shown here is derived from an EMBL/GenBank/DDBJ whole genome shotgun (WGS) entry which is preliminary data.</text>
</comment>
<dbReference type="EMBL" id="LQYN01000169">
    <property type="protein sequence ID" value="KYC84187.1"/>
    <property type="molecule type" value="Genomic_DNA"/>
</dbReference>
<sequence>MNIEGKSYTRTKGIVLVLTGASLWGISGTVAQFLFQKQGFSPEWLVVIRLLLSGVILLGIAAKEESKSIWGIWKNKYDIFRILLFSILGMLAVQYTYFAAIKESNAATATVLQYLAPVLISCYLAMKSRRFPTYKEILAVILALLGTFLLVTHGNIQSLSISGLALFWGLASAVALAFYTLQPHQLLANWGSTIVVGWGMLIGGVCFSFIHPPWKFEGHWSLNSFFAVAFIVLFGTLIAFYSYLESLNYISASETSLLACIEPLAAAVLSIVWLHVAFGVVDWLGSFCIISTIIILSTVKTDKVNVIEKKKENISL</sequence>
<evidence type="ECO:0000256" key="2">
    <source>
        <dbReference type="ARBA" id="ARBA00007362"/>
    </source>
</evidence>
<dbReference type="Pfam" id="PF00892">
    <property type="entry name" value="EamA"/>
    <property type="match status" value="2"/>
</dbReference>
<dbReference type="PATRIC" id="fig|46224.3.peg.2060"/>
<organism evidence="8 9">
    <name type="scientific">Heyndrickxia sporothermodurans</name>
    <dbReference type="NCBI Taxonomy" id="46224"/>
    <lineage>
        <taxon>Bacteria</taxon>
        <taxon>Bacillati</taxon>
        <taxon>Bacillota</taxon>
        <taxon>Bacilli</taxon>
        <taxon>Bacillales</taxon>
        <taxon>Bacillaceae</taxon>
        <taxon>Heyndrickxia</taxon>
    </lineage>
</organism>
<feature type="transmembrane region" description="Helical" evidence="6">
    <location>
        <begin position="137"/>
        <end position="153"/>
    </location>
</feature>
<dbReference type="InterPro" id="IPR000620">
    <property type="entry name" value="EamA_dom"/>
</dbReference>
<comment type="similarity">
    <text evidence="2">Belongs to the EamA transporter family.</text>
</comment>
<evidence type="ECO:0000256" key="3">
    <source>
        <dbReference type="ARBA" id="ARBA00022692"/>
    </source>
</evidence>
<name>A0A150KLU9_9BACI</name>
<dbReference type="Proteomes" id="UP000075666">
    <property type="component" value="Unassembled WGS sequence"/>
</dbReference>
<dbReference type="PANTHER" id="PTHR32322:SF2">
    <property type="entry name" value="EAMA DOMAIN-CONTAINING PROTEIN"/>
    <property type="match status" value="1"/>
</dbReference>
<gene>
    <name evidence="8" type="ORF">B4102_0918</name>
</gene>
<feature type="transmembrane region" description="Helical" evidence="6">
    <location>
        <begin position="159"/>
        <end position="179"/>
    </location>
</feature>
<feature type="transmembrane region" description="Helical" evidence="6">
    <location>
        <begin position="82"/>
        <end position="100"/>
    </location>
</feature>
<dbReference type="InterPro" id="IPR037185">
    <property type="entry name" value="EmrE-like"/>
</dbReference>
<evidence type="ECO:0000256" key="1">
    <source>
        <dbReference type="ARBA" id="ARBA00004127"/>
    </source>
</evidence>
<dbReference type="OrthoDB" id="9810818at2"/>
<reference evidence="8 9" key="1">
    <citation type="submission" date="2016-01" db="EMBL/GenBank/DDBJ databases">
        <title>Genome Sequences of Twelve Sporeforming Bacillus Species Isolated from Foods.</title>
        <authorList>
            <person name="Berendsen E.M."/>
            <person name="Wells-Bennik M.H."/>
            <person name="Krawcyk A.O."/>
            <person name="De Jong A."/>
            <person name="Holsappel S."/>
            <person name="Eijlander R.T."/>
            <person name="Kuipers O.P."/>
        </authorList>
    </citation>
    <scope>NUCLEOTIDE SEQUENCE [LARGE SCALE GENOMIC DNA]</scope>
    <source>
        <strain evidence="8 9">B4102</strain>
    </source>
</reference>
<dbReference type="STRING" id="46224.B4102_0918"/>
<dbReference type="GO" id="GO:0016020">
    <property type="term" value="C:membrane"/>
    <property type="evidence" value="ECO:0007669"/>
    <property type="project" value="UniProtKB-SubCell"/>
</dbReference>
<dbReference type="InterPro" id="IPR050638">
    <property type="entry name" value="AA-Vitamin_Transporters"/>
</dbReference>
<comment type="subcellular location">
    <subcellularLocation>
        <location evidence="1">Endomembrane system</location>
        <topology evidence="1">Multi-pass membrane protein</topology>
    </subcellularLocation>
</comment>
<dbReference type="RefSeq" id="WP_066235904.1">
    <property type="nucleotide sequence ID" value="NZ_JARMRX010000060.1"/>
</dbReference>
<dbReference type="SUPFAM" id="SSF103481">
    <property type="entry name" value="Multidrug resistance efflux transporter EmrE"/>
    <property type="match status" value="2"/>
</dbReference>
<feature type="transmembrane region" description="Helical" evidence="6">
    <location>
        <begin position="106"/>
        <end position="125"/>
    </location>
</feature>
<feature type="transmembrane region" description="Helical" evidence="6">
    <location>
        <begin position="256"/>
        <end position="277"/>
    </location>
</feature>
<accession>A0A150KLU9</accession>
<evidence type="ECO:0000313" key="9">
    <source>
        <dbReference type="Proteomes" id="UP000075666"/>
    </source>
</evidence>
<feature type="domain" description="EamA" evidence="7">
    <location>
        <begin position="165"/>
        <end position="297"/>
    </location>
</feature>
<keyword evidence="9" id="KW-1185">Reference proteome</keyword>
<dbReference type="PANTHER" id="PTHR32322">
    <property type="entry name" value="INNER MEMBRANE TRANSPORTER"/>
    <property type="match status" value="1"/>
</dbReference>
<dbReference type="AlphaFoldDB" id="A0A150KLU9"/>
<feature type="transmembrane region" description="Helical" evidence="6">
    <location>
        <begin position="41"/>
        <end position="61"/>
    </location>
</feature>
<feature type="transmembrane region" description="Helical" evidence="6">
    <location>
        <begin position="283"/>
        <end position="301"/>
    </location>
</feature>
<feature type="domain" description="EamA" evidence="7">
    <location>
        <begin position="12"/>
        <end position="151"/>
    </location>
</feature>
<evidence type="ECO:0000256" key="5">
    <source>
        <dbReference type="ARBA" id="ARBA00023136"/>
    </source>
</evidence>
<feature type="transmembrane region" description="Helical" evidence="6">
    <location>
        <begin position="12"/>
        <end position="35"/>
    </location>
</feature>